<dbReference type="Proteomes" id="UP000467841">
    <property type="component" value="Unassembled WGS sequence"/>
</dbReference>
<sequence>MHQTGAAWGFTGSTMTSLMFFWAMYKQFFPYSLQVQIGIYVCKLMGWASNSVHIKFNEYTGDGLKRSEAYISIRNYLSSKSTACAKRLKANETENSKSLVLSLDDHEVVEDEFDGVKVKWSSNVSKSQNQSNKNGNIGRSEETRYFTLSFHNRHREMITESYLKHVLREGKKIGMKNRERKLYTNSSQGWFSWREGRTWCSVSFNHPATFETLAMDPKKKEEIKKDLIKFGKGEDYYKKVGKPWKRGYLLFGPPGTGKSTMISAIANFLEYDVYDLELTTVRDNSELKKLLLDTKGKSIIVIEDIDCSLELTGQRKKDDEDNDEEKKKGVEKKEKDEDERQSKVTLSGLLNSIDGLWSACSDEKIIIFTTNYVDKLDPALIRRGRMDNHIEMSYCRFEAFKVLAKNYLEIESHDLYGEIERKLEETDMSPADVAENLMPKSDEEDADICLKRLVKSLEEEKEKARKLAEEEEKKKAIRDEKKKKKKPEKKDEEEKTLKP</sequence>
<dbReference type="Gene3D" id="6.10.280.40">
    <property type="match status" value="1"/>
</dbReference>
<reference evidence="11" key="1">
    <citation type="submission" date="2020-01" db="EMBL/GenBank/DDBJ databases">
        <authorList>
            <person name="Mishra B."/>
        </authorList>
    </citation>
    <scope>NUCLEOTIDE SEQUENCE [LARGE SCALE GENOMIC DNA]</scope>
</reference>
<dbReference type="GO" id="GO:0016887">
    <property type="term" value="F:ATP hydrolysis activity"/>
    <property type="evidence" value="ECO:0007669"/>
    <property type="project" value="InterPro"/>
</dbReference>
<dbReference type="InterPro" id="IPR058017">
    <property type="entry name" value="At3g28540-like_C"/>
</dbReference>
<keyword evidence="12" id="KW-1185">Reference proteome</keyword>
<name>A0A6D2KJ99_9BRAS</name>
<evidence type="ECO:0000256" key="9">
    <source>
        <dbReference type="SAM" id="Phobius"/>
    </source>
</evidence>
<keyword evidence="4" id="KW-0378">Hydrolase</keyword>
<dbReference type="InterPro" id="IPR050747">
    <property type="entry name" value="Mitochondrial_chaperone_BCS1"/>
</dbReference>
<evidence type="ECO:0000256" key="1">
    <source>
        <dbReference type="ARBA" id="ARBA00001946"/>
    </source>
</evidence>
<feature type="compositionally biased region" description="Basic and acidic residues" evidence="8">
    <location>
        <begin position="488"/>
        <end position="499"/>
    </location>
</feature>
<keyword evidence="6" id="KW-0460">Magnesium</keyword>
<evidence type="ECO:0000256" key="4">
    <source>
        <dbReference type="ARBA" id="ARBA00022801"/>
    </source>
</evidence>
<evidence type="ECO:0000256" key="5">
    <source>
        <dbReference type="ARBA" id="ARBA00022840"/>
    </source>
</evidence>
<evidence type="ECO:0000256" key="8">
    <source>
        <dbReference type="SAM" id="MobiDB-lite"/>
    </source>
</evidence>
<dbReference type="GO" id="GO:0006950">
    <property type="term" value="P:response to stress"/>
    <property type="evidence" value="ECO:0007669"/>
    <property type="project" value="UniProtKB-ARBA"/>
</dbReference>
<dbReference type="InterPro" id="IPR003959">
    <property type="entry name" value="ATPase_AAA_core"/>
</dbReference>
<comment type="cofactor">
    <cofactor evidence="1">
        <name>Mg(2+)</name>
        <dbReference type="ChEBI" id="CHEBI:18420"/>
    </cofactor>
</comment>
<dbReference type="EMBL" id="CACVBM020001495">
    <property type="protein sequence ID" value="CAA7051966.1"/>
    <property type="molecule type" value="Genomic_DNA"/>
</dbReference>
<dbReference type="OrthoDB" id="10251412at2759"/>
<comment type="similarity">
    <text evidence="2">Belongs to the AAA ATPase family. BCS1 subfamily.</text>
</comment>
<dbReference type="GO" id="GO:0005524">
    <property type="term" value="F:ATP binding"/>
    <property type="evidence" value="ECO:0007669"/>
    <property type="project" value="UniProtKB-KW"/>
</dbReference>
<dbReference type="Pfam" id="PF14363">
    <property type="entry name" value="AAA_assoc"/>
    <property type="match status" value="1"/>
</dbReference>
<comment type="catalytic activity">
    <reaction evidence="7">
        <text>ATP + H2O = ADP + phosphate + H(+)</text>
        <dbReference type="Rhea" id="RHEA:13065"/>
        <dbReference type="ChEBI" id="CHEBI:15377"/>
        <dbReference type="ChEBI" id="CHEBI:15378"/>
        <dbReference type="ChEBI" id="CHEBI:30616"/>
        <dbReference type="ChEBI" id="CHEBI:43474"/>
        <dbReference type="ChEBI" id="CHEBI:456216"/>
    </reaction>
</comment>
<feature type="compositionally biased region" description="Basic and acidic residues" evidence="8">
    <location>
        <begin position="461"/>
        <end position="480"/>
    </location>
</feature>
<keyword evidence="5" id="KW-0067">ATP-binding</keyword>
<evidence type="ECO:0000256" key="7">
    <source>
        <dbReference type="ARBA" id="ARBA00049360"/>
    </source>
</evidence>
<dbReference type="CDD" id="cd19510">
    <property type="entry name" value="RecA-like_BCS1"/>
    <property type="match status" value="1"/>
</dbReference>
<dbReference type="Pfam" id="PF25568">
    <property type="entry name" value="AAA_lid_At3g28540"/>
    <property type="match status" value="1"/>
</dbReference>
<evidence type="ECO:0000256" key="3">
    <source>
        <dbReference type="ARBA" id="ARBA00022741"/>
    </source>
</evidence>
<evidence type="ECO:0000259" key="10">
    <source>
        <dbReference type="SMART" id="SM00382"/>
    </source>
</evidence>
<dbReference type="Pfam" id="PF00004">
    <property type="entry name" value="AAA"/>
    <property type="match status" value="1"/>
</dbReference>
<keyword evidence="9" id="KW-0472">Membrane</keyword>
<dbReference type="SMART" id="SM00382">
    <property type="entry name" value="AAA"/>
    <property type="match status" value="1"/>
</dbReference>
<evidence type="ECO:0000256" key="2">
    <source>
        <dbReference type="ARBA" id="ARBA00007448"/>
    </source>
</evidence>
<keyword evidence="3" id="KW-0547">Nucleotide-binding</keyword>
<keyword evidence="9" id="KW-0812">Transmembrane</keyword>
<dbReference type="PANTHER" id="PTHR23070">
    <property type="entry name" value="BCS1 AAA-TYPE ATPASE"/>
    <property type="match status" value="1"/>
</dbReference>
<evidence type="ECO:0000256" key="6">
    <source>
        <dbReference type="ARBA" id="ARBA00022842"/>
    </source>
</evidence>
<feature type="transmembrane region" description="Helical" evidence="9">
    <location>
        <begin position="6"/>
        <end position="25"/>
    </location>
</feature>
<accession>A0A6D2KJ99</accession>
<dbReference type="InterPro" id="IPR025753">
    <property type="entry name" value="AAA_N_dom"/>
</dbReference>
<gene>
    <name evidence="11" type="ORF">MERR_LOCUS39201</name>
</gene>
<dbReference type="InterPro" id="IPR003593">
    <property type="entry name" value="AAA+_ATPase"/>
</dbReference>
<evidence type="ECO:0000313" key="12">
    <source>
        <dbReference type="Proteomes" id="UP000467841"/>
    </source>
</evidence>
<comment type="caution">
    <text evidence="11">The sequence shown here is derived from an EMBL/GenBank/DDBJ whole genome shotgun (WGS) entry which is preliminary data.</text>
</comment>
<feature type="region of interest" description="Disordered" evidence="8">
    <location>
        <begin position="314"/>
        <end position="341"/>
    </location>
</feature>
<dbReference type="SUPFAM" id="SSF52540">
    <property type="entry name" value="P-loop containing nucleoside triphosphate hydrolases"/>
    <property type="match status" value="1"/>
</dbReference>
<feature type="domain" description="AAA+ ATPase" evidence="10">
    <location>
        <begin position="244"/>
        <end position="396"/>
    </location>
</feature>
<dbReference type="AlphaFoldDB" id="A0A6D2KJ99"/>
<keyword evidence="9" id="KW-1133">Transmembrane helix</keyword>
<dbReference type="InterPro" id="IPR027417">
    <property type="entry name" value="P-loop_NTPase"/>
</dbReference>
<proteinExistence type="inferred from homology"/>
<feature type="region of interest" description="Disordered" evidence="8">
    <location>
        <begin position="461"/>
        <end position="499"/>
    </location>
</feature>
<dbReference type="FunFam" id="3.40.50.300:FF:001122">
    <property type="entry name" value="AAA-ATPase ASD, mitochondrial"/>
    <property type="match status" value="1"/>
</dbReference>
<evidence type="ECO:0000313" key="11">
    <source>
        <dbReference type="EMBL" id="CAA7051966.1"/>
    </source>
</evidence>
<organism evidence="11 12">
    <name type="scientific">Microthlaspi erraticum</name>
    <dbReference type="NCBI Taxonomy" id="1685480"/>
    <lineage>
        <taxon>Eukaryota</taxon>
        <taxon>Viridiplantae</taxon>
        <taxon>Streptophyta</taxon>
        <taxon>Embryophyta</taxon>
        <taxon>Tracheophyta</taxon>
        <taxon>Spermatophyta</taxon>
        <taxon>Magnoliopsida</taxon>
        <taxon>eudicotyledons</taxon>
        <taxon>Gunneridae</taxon>
        <taxon>Pentapetalae</taxon>
        <taxon>rosids</taxon>
        <taxon>malvids</taxon>
        <taxon>Brassicales</taxon>
        <taxon>Brassicaceae</taxon>
        <taxon>Coluteocarpeae</taxon>
        <taxon>Microthlaspi</taxon>
    </lineage>
</organism>
<protein>
    <recommendedName>
        <fullName evidence="10">AAA+ ATPase domain-containing protein</fullName>
    </recommendedName>
</protein>
<dbReference type="Gene3D" id="3.40.50.300">
    <property type="entry name" value="P-loop containing nucleotide triphosphate hydrolases"/>
    <property type="match status" value="1"/>
</dbReference>